<dbReference type="OrthoDB" id="9974421at2759"/>
<name>A0A7J7MWB5_9MAGN</name>
<dbReference type="GO" id="GO:0016042">
    <property type="term" value="P:lipid catabolic process"/>
    <property type="evidence" value="ECO:0007669"/>
    <property type="project" value="UniProtKB-KW"/>
</dbReference>
<dbReference type="FunFam" id="3.40.50.1820:FF:000126">
    <property type="entry name" value="Lipase"/>
    <property type="match status" value="1"/>
</dbReference>
<dbReference type="InterPro" id="IPR029058">
    <property type="entry name" value="AB_hydrolase_fold"/>
</dbReference>
<evidence type="ECO:0000313" key="6">
    <source>
        <dbReference type="Proteomes" id="UP000541444"/>
    </source>
</evidence>
<comment type="caution">
    <text evidence="5">The sequence shown here is derived from an EMBL/GenBank/DDBJ whole genome shotgun (WGS) entry which is preliminary data.</text>
</comment>
<organism evidence="5 6">
    <name type="scientific">Kingdonia uniflora</name>
    <dbReference type="NCBI Taxonomy" id="39325"/>
    <lineage>
        <taxon>Eukaryota</taxon>
        <taxon>Viridiplantae</taxon>
        <taxon>Streptophyta</taxon>
        <taxon>Embryophyta</taxon>
        <taxon>Tracheophyta</taxon>
        <taxon>Spermatophyta</taxon>
        <taxon>Magnoliopsida</taxon>
        <taxon>Ranunculales</taxon>
        <taxon>Circaeasteraceae</taxon>
        <taxon>Kingdonia</taxon>
    </lineage>
</organism>
<accession>A0A7J7MWB5</accession>
<evidence type="ECO:0000256" key="3">
    <source>
        <dbReference type="PIRSR" id="PIRSR000862-1"/>
    </source>
</evidence>
<keyword evidence="2" id="KW-0442">Lipid degradation</keyword>
<keyword evidence="6" id="KW-1185">Reference proteome</keyword>
<dbReference type="AlphaFoldDB" id="A0A7J7MWB5"/>
<dbReference type="PIRSF" id="PIRSF000862">
    <property type="entry name" value="Steryl_ester_lip"/>
    <property type="match status" value="1"/>
</dbReference>
<dbReference type="GO" id="GO:0016788">
    <property type="term" value="F:hydrolase activity, acting on ester bonds"/>
    <property type="evidence" value="ECO:0007669"/>
    <property type="project" value="InterPro"/>
</dbReference>
<dbReference type="SUPFAM" id="SSF53474">
    <property type="entry name" value="alpha/beta-Hydrolases"/>
    <property type="match status" value="1"/>
</dbReference>
<evidence type="ECO:0000259" key="4">
    <source>
        <dbReference type="Pfam" id="PF04083"/>
    </source>
</evidence>
<feature type="domain" description="Partial AB-hydrolase lipase" evidence="4">
    <location>
        <begin position="57"/>
        <end position="113"/>
    </location>
</feature>
<evidence type="ECO:0000313" key="5">
    <source>
        <dbReference type="EMBL" id="KAF6159166.1"/>
    </source>
</evidence>
<proteinExistence type="inferred from homology"/>
<feature type="active site" description="Charge relay system" evidence="3">
    <location>
        <position position="379"/>
    </location>
</feature>
<dbReference type="EMBL" id="JACGCM010001204">
    <property type="protein sequence ID" value="KAF6159166.1"/>
    <property type="molecule type" value="Genomic_DNA"/>
</dbReference>
<evidence type="ECO:0000256" key="2">
    <source>
        <dbReference type="PIRNR" id="PIRNR000862"/>
    </source>
</evidence>
<reference evidence="5 6" key="1">
    <citation type="journal article" date="2020" name="IScience">
        <title>Genome Sequencing of the Endangered Kingdonia uniflora (Circaeasteraceae, Ranunculales) Reveals Potential Mechanisms of Evolutionary Specialization.</title>
        <authorList>
            <person name="Sun Y."/>
            <person name="Deng T."/>
            <person name="Zhang A."/>
            <person name="Moore M.J."/>
            <person name="Landis J.B."/>
            <person name="Lin N."/>
            <person name="Zhang H."/>
            <person name="Zhang X."/>
            <person name="Huang J."/>
            <person name="Zhang X."/>
            <person name="Sun H."/>
            <person name="Wang H."/>
        </authorList>
    </citation>
    <scope>NUCLEOTIDE SEQUENCE [LARGE SCALE GENOMIC DNA]</scope>
    <source>
        <strain evidence="5">TB1705</strain>
        <tissue evidence="5">Leaf</tissue>
    </source>
</reference>
<dbReference type="PANTHER" id="PTHR11005">
    <property type="entry name" value="LYSOSOMAL ACID LIPASE-RELATED"/>
    <property type="match status" value="1"/>
</dbReference>
<sequence length="403" mass="44839">MEEDSKRAANHLNMAKTLICIFLVFIFCGSSLGARPKLFPYPSAKVAANDGICSLRVEIYGYTCEEHTVTTQDGYIISIQRIPVGLSGGTSGDRPPVLLQHGVLMDGITWLLNSPDESLAFILADNGFDVWIANTRGTKYSRGHTSLSPDDDAYWDWTWDQLVIYELPALFQYVQGQTSQKLHYVGHSLGTLLALTSFSQNKLLDMLRSAALLSPIAYIGQMYSKLARTAAEDHVAEALYKSGFVEFDPNSKVVNNLLKVYCEKPGVDCYNMMTVFTGSAASDHKCNFYPCFLNWRAVIRNGTLTMYDYGDDDGNKQHYGQTTAPGYDIANIPHDVPLFLSYGGADALSDVNDVQILLSNLKDHDQDKLVVQYQADYAHADFVMAVNAKQLVYDPLVAFFQLY</sequence>
<dbReference type="Proteomes" id="UP000541444">
    <property type="component" value="Unassembled WGS sequence"/>
</dbReference>
<dbReference type="Pfam" id="PF04083">
    <property type="entry name" value="Abhydro_lipase"/>
    <property type="match status" value="1"/>
</dbReference>
<evidence type="ECO:0000256" key="1">
    <source>
        <dbReference type="ARBA" id="ARBA00010701"/>
    </source>
</evidence>
<keyword evidence="2" id="KW-0378">Hydrolase</keyword>
<protein>
    <recommendedName>
        <fullName evidence="2">Lipase</fullName>
    </recommendedName>
</protein>
<gene>
    <name evidence="5" type="ORF">GIB67_032783</name>
</gene>
<comment type="similarity">
    <text evidence="1 2">Belongs to the AB hydrolase superfamily. Lipase family.</text>
</comment>
<dbReference type="Gene3D" id="3.40.50.1820">
    <property type="entry name" value="alpha/beta hydrolase"/>
    <property type="match status" value="1"/>
</dbReference>
<dbReference type="InterPro" id="IPR025483">
    <property type="entry name" value="Lipase_euk"/>
</dbReference>
<feature type="active site" description="Nucleophile" evidence="3">
    <location>
        <position position="188"/>
    </location>
</feature>
<keyword evidence="2" id="KW-0443">Lipid metabolism</keyword>
<dbReference type="InterPro" id="IPR006693">
    <property type="entry name" value="AB_hydrolase_lipase"/>
</dbReference>
<feature type="active site" description="Charge relay system" evidence="3">
    <location>
        <position position="346"/>
    </location>
</feature>